<protein>
    <submittedName>
        <fullName evidence="3">Uncharacterized protein</fullName>
    </submittedName>
</protein>
<reference evidence="3" key="1">
    <citation type="submission" date="2021-05" db="EMBL/GenBank/DDBJ databases">
        <authorList>
            <person name="Alioto T."/>
            <person name="Alioto T."/>
            <person name="Gomez Garrido J."/>
        </authorList>
    </citation>
    <scope>NUCLEOTIDE SEQUENCE</scope>
</reference>
<dbReference type="EMBL" id="HBUF01076118">
    <property type="protein sequence ID" value="CAG6631178.1"/>
    <property type="molecule type" value="Transcribed_RNA"/>
</dbReference>
<feature type="region of interest" description="Disordered" evidence="1">
    <location>
        <begin position="734"/>
        <end position="775"/>
    </location>
</feature>
<sequence>MFIICFVFITYTMVTMTVQTEFIRCHTIYNTTTDDVFNHTSNNCATEVGNVTANMFQNTYENNATIDTDVGNVLNNSSKKHGIVHAHANSIVLTYTCKNSTNSNACNVTANGIKFTNKSGHIDKNIIKTLSETNNIRDVDHFNLDTKNEISNATNNIPKEATNVTNKMLLNETKVSNDDNGFTLCDVTDAVTYTSKHEFNTKNCSVDFTAVIISLEEASATLSAFDDKNSSGTLVNLVCSQSRLCSNFTDSLSENTSPTDFLHHEINSQSRLHDIPRNVLKNITNQDVVSAVEDTDTGFEDLDHKVKIFSDNLKEISTNQTTMRRNQFYSKLYLTDPLTNQTRRTAVNCSSTTATYVNTFVMDVLYYPTIPKLRDTNAPGNLEHLHKNRNYNSSFGDLFGNKIHDSPYKTIGKDRFESHHTQQKPHSKQSKHLTETTRTKTTLITSDFNLECEQQDEFDRVLHQVELEEEKRLKDSPVKNKTIMGKFKTILTNLLGNAQEQMEIYLKNNKTKSIINKTKLIFRRKRTTLKDRSKTAFDHKRTTKYSKRFLRLLHRRRPDLWSLFRRTTTTGVPTRSTVLKCIIPDVNDQGKIEMRAYTLKLSLYRKVHDALGNYFFRDRDQEIVPHQEVLAFLTDVFHVIKKTEPTFPPWMFTYPDNTQMVWLRRHGMKKIYTPKRDLKRRKTTTPLSTTLSKWAQIGTLIVNYFWTTKKLTTTTVRPEWFTLFNMRDYFPKKPKQRRQNPFGNRIEPKVHSEESRHHDEGDFEDLDIPRIGNEH</sequence>
<feature type="compositionally biased region" description="Basic and acidic residues" evidence="1">
    <location>
        <begin position="746"/>
        <end position="760"/>
    </location>
</feature>
<feature type="chain" id="PRO_5034150102" evidence="2">
    <location>
        <begin position="18"/>
        <end position="775"/>
    </location>
</feature>
<keyword evidence="2" id="KW-0732">Signal</keyword>
<dbReference type="AlphaFoldDB" id="A0A8D8QFU5"/>
<feature type="compositionally biased region" description="Basic residues" evidence="1">
    <location>
        <begin position="421"/>
        <end position="431"/>
    </location>
</feature>
<name>A0A8D8QFU5_9HEMI</name>
<proteinExistence type="predicted"/>
<organism evidence="3">
    <name type="scientific">Cacopsylla melanoneura</name>
    <dbReference type="NCBI Taxonomy" id="428564"/>
    <lineage>
        <taxon>Eukaryota</taxon>
        <taxon>Metazoa</taxon>
        <taxon>Ecdysozoa</taxon>
        <taxon>Arthropoda</taxon>
        <taxon>Hexapoda</taxon>
        <taxon>Insecta</taxon>
        <taxon>Pterygota</taxon>
        <taxon>Neoptera</taxon>
        <taxon>Paraneoptera</taxon>
        <taxon>Hemiptera</taxon>
        <taxon>Sternorrhyncha</taxon>
        <taxon>Psylloidea</taxon>
        <taxon>Psyllidae</taxon>
        <taxon>Psyllinae</taxon>
        <taxon>Cacopsylla</taxon>
    </lineage>
</organism>
<feature type="region of interest" description="Disordered" evidence="1">
    <location>
        <begin position="417"/>
        <end position="438"/>
    </location>
</feature>
<evidence type="ECO:0000256" key="2">
    <source>
        <dbReference type="SAM" id="SignalP"/>
    </source>
</evidence>
<accession>A0A8D8QFU5</accession>
<feature type="signal peptide" evidence="2">
    <location>
        <begin position="1"/>
        <end position="17"/>
    </location>
</feature>
<evidence type="ECO:0000313" key="3">
    <source>
        <dbReference type="EMBL" id="CAG6631178.1"/>
    </source>
</evidence>
<evidence type="ECO:0000256" key="1">
    <source>
        <dbReference type="SAM" id="MobiDB-lite"/>
    </source>
</evidence>